<sequence>MFRSSDQVLLVTVRGSDLKRFYILQGKSKYMVRSHSKDSLSGFFSFPFWLLLLSHLHVVHLDIYMMQMCYVMNERGFMVVYLIKTDRKRRKCVGQSDLRHREAHTQGLVQQIWASLTQVELELGHSGQELAGGAVAHRKQAAARELGILVLGFVTSSTASYGTPLPEHGSPQINGVNLAVNDERIGHK</sequence>
<evidence type="ECO:0000313" key="3">
    <source>
        <dbReference type="Proteomes" id="UP001054889"/>
    </source>
</evidence>
<comment type="caution">
    <text evidence="2">The sequence shown here is derived from an EMBL/GenBank/DDBJ whole genome shotgun (WGS) entry which is preliminary data.</text>
</comment>
<name>A0AAV5FZ46_ELECO</name>
<reference evidence="2" key="1">
    <citation type="journal article" date="2018" name="DNA Res.">
        <title>Multiple hybrid de novo genome assembly of finger millet, an orphan allotetraploid crop.</title>
        <authorList>
            <person name="Hatakeyama M."/>
            <person name="Aluri S."/>
            <person name="Balachadran M.T."/>
            <person name="Sivarajan S.R."/>
            <person name="Patrignani A."/>
            <person name="Gruter S."/>
            <person name="Poveda L."/>
            <person name="Shimizu-Inatsugi R."/>
            <person name="Baeten J."/>
            <person name="Francoijs K.J."/>
            <person name="Nataraja K.N."/>
            <person name="Reddy Y.A.N."/>
            <person name="Phadnis S."/>
            <person name="Ravikumar R.L."/>
            <person name="Schlapbach R."/>
            <person name="Sreeman S.M."/>
            <person name="Shimizu K.K."/>
        </authorList>
    </citation>
    <scope>NUCLEOTIDE SEQUENCE</scope>
</reference>
<accession>A0AAV5FZ46</accession>
<organism evidence="2 3">
    <name type="scientific">Eleusine coracana subsp. coracana</name>
    <dbReference type="NCBI Taxonomy" id="191504"/>
    <lineage>
        <taxon>Eukaryota</taxon>
        <taxon>Viridiplantae</taxon>
        <taxon>Streptophyta</taxon>
        <taxon>Embryophyta</taxon>
        <taxon>Tracheophyta</taxon>
        <taxon>Spermatophyta</taxon>
        <taxon>Magnoliopsida</taxon>
        <taxon>Liliopsida</taxon>
        <taxon>Poales</taxon>
        <taxon>Poaceae</taxon>
        <taxon>PACMAD clade</taxon>
        <taxon>Chloridoideae</taxon>
        <taxon>Cynodonteae</taxon>
        <taxon>Eleusininae</taxon>
        <taxon>Eleusine</taxon>
    </lineage>
</organism>
<keyword evidence="1" id="KW-0472">Membrane</keyword>
<keyword evidence="1" id="KW-1133">Transmembrane helix</keyword>
<dbReference type="Proteomes" id="UP001054889">
    <property type="component" value="Unassembled WGS sequence"/>
</dbReference>
<dbReference type="AlphaFoldDB" id="A0AAV5FZ46"/>
<gene>
    <name evidence="2" type="primary">gb29336</name>
    <name evidence="2" type="ORF">PR202_gb29336</name>
</gene>
<proteinExistence type="predicted"/>
<reference evidence="2" key="2">
    <citation type="submission" date="2021-12" db="EMBL/GenBank/DDBJ databases">
        <title>Resequencing data analysis of finger millet.</title>
        <authorList>
            <person name="Hatakeyama M."/>
            <person name="Aluri S."/>
            <person name="Balachadran M.T."/>
            <person name="Sivarajan S.R."/>
            <person name="Poveda L."/>
            <person name="Shimizu-Inatsugi R."/>
            <person name="Schlapbach R."/>
            <person name="Sreeman S.M."/>
            <person name="Shimizu K.K."/>
        </authorList>
    </citation>
    <scope>NUCLEOTIDE SEQUENCE</scope>
</reference>
<feature type="transmembrane region" description="Helical" evidence="1">
    <location>
        <begin position="39"/>
        <end position="58"/>
    </location>
</feature>
<protein>
    <submittedName>
        <fullName evidence="2">Uncharacterized protein</fullName>
    </submittedName>
</protein>
<keyword evidence="3" id="KW-1185">Reference proteome</keyword>
<evidence type="ECO:0000313" key="2">
    <source>
        <dbReference type="EMBL" id="GJN40158.1"/>
    </source>
</evidence>
<keyword evidence="1" id="KW-0812">Transmembrane</keyword>
<evidence type="ECO:0000256" key="1">
    <source>
        <dbReference type="SAM" id="Phobius"/>
    </source>
</evidence>
<dbReference type="EMBL" id="BQKI01000104">
    <property type="protein sequence ID" value="GJN40158.1"/>
    <property type="molecule type" value="Genomic_DNA"/>
</dbReference>